<keyword evidence="3" id="KW-1185">Reference proteome</keyword>
<dbReference type="EMBL" id="CP102252">
    <property type="protein sequence ID" value="UWN63870.1"/>
    <property type="molecule type" value="Genomic_DNA"/>
</dbReference>
<evidence type="ECO:0000256" key="1">
    <source>
        <dbReference type="SAM" id="SignalP"/>
    </source>
</evidence>
<protein>
    <recommendedName>
        <fullName evidence="4">Outer membrane protein beta-barrel domain-containing protein</fullName>
    </recommendedName>
</protein>
<sequence length="194" mass="20766">MIRCCIFLIFAVLPFCGLQAQDTAISPRYPGAGRFEGEVAVGATFGYASLGSFDNDAAGFCLVAESRYNFRRTPFDVGLRLGGACYSRLAAGVCSKDPFMMFSLMAVADYNLHLTPKVALFAGAGIGGAYVLRMAEGAVSDTPSSDCAAFCVMPRVGCECWNRLRVTLGYMCTERANRHLSLTFGIAIGGSSRR</sequence>
<evidence type="ECO:0008006" key="4">
    <source>
        <dbReference type="Google" id="ProtNLM"/>
    </source>
</evidence>
<name>A0ABY5V2Q4_9BACT</name>
<evidence type="ECO:0000313" key="3">
    <source>
        <dbReference type="Proteomes" id="UP001058267"/>
    </source>
</evidence>
<reference evidence="2" key="1">
    <citation type="journal article" date="2022" name="Cell">
        <title>Design, construction, and in vivo augmentation of a complex gut microbiome.</title>
        <authorList>
            <person name="Cheng A.G."/>
            <person name="Ho P.Y."/>
            <person name="Aranda-Diaz A."/>
            <person name="Jain S."/>
            <person name="Yu F.B."/>
            <person name="Meng X."/>
            <person name="Wang M."/>
            <person name="Iakiviak M."/>
            <person name="Nagashima K."/>
            <person name="Zhao A."/>
            <person name="Murugkar P."/>
            <person name="Patil A."/>
            <person name="Atabakhsh K."/>
            <person name="Weakley A."/>
            <person name="Yan J."/>
            <person name="Brumbaugh A.R."/>
            <person name="Higginbottom S."/>
            <person name="Dimas A."/>
            <person name="Shiver A.L."/>
            <person name="Deutschbauer A."/>
            <person name="Neff N."/>
            <person name="Sonnenburg J.L."/>
            <person name="Huang K.C."/>
            <person name="Fischbach M.A."/>
        </authorList>
    </citation>
    <scope>NUCLEOTIDE SEQUENCE</scope>
    <source>
        <strain evidence="2">JC50</strain>
    </source>
</reference>
<evidence type="ECO:0000313" key="2">
    <source>
        <dbReference type="EMBL" id="UWN63870.1"/>
    </source>
</evidence>
<feature type="signal peptide" evidence="1">
    <location>
        <begin position="1"/>
        <end position="20"/>
    </location>
</feature>
<dbReference type="RefSeq" id="WP_044118820.1">
    <property type="nucleotide sequence ID" value="NZ_CP102252.1"/>
</dbReference>
<keyword evidence="1" id="KW-0732">Signal</keyword>
<gene>
    <name evidence="2" type="ORF">NQ519_08770</name>
</gene>
<organism evidence="2 3">
    <name type="scientific">Alistipes senegalensis JC50</name>
    <dbReference type="NCBI Taxonomy" id="1033732"/>
    <lineage>
        <taxon>Bacteria</taxon>
        <taxon>Pseudomonadati</taxon>
        <taxon>Bacteroidota</taxon>
        <taxon>Bacteroidia</taxon>
        <taxon>Bacteroidales</taxon>
        <taxon>Rikenellaceae</taxon>
        <taxon>Alistipes</taxon>
    </lineage>
</organism>
<feature type="chain" id="PRO_5045307086" description="Outer membrane protein beta-barrel domain-containing protein" evidence="1">
    <location>
        <begin position="21"/>
        <end position="194"/>
    </location>
</feature>
<dbReference type="Proteomes" id="UP001058267">
    <property type="component" value="Chromosome"/>
</dbReference>
<accession>A0ABY5V2Q4</accession>
<proteinExistence type="predicted"/>